<dbReference type="InterPro" id="IPR036388">
    <property type="entry name" value="WH-like_DNA-bd_sf"/>
</dbReference>
<protein>
    <submittedName>
        <fullName evidence="6">Crp/Fnr family transcriptional regulator</fullName>
    </submittedName>
</protein>
<dbReference type="PANTHER" id="PTHR24567">
    <property type="entry name" value="CRP FAMILY TRANSCRIPTIONAL REGULATORY PROTEIN"/>
    <property type="match status" value="1"/>
</dbReference>
<dbReference type="Proteomes" id="UP000247811">
    <property type="component" value="Unassembled WGS sequence"/>
</dbReference>
<dbReference type="InterPro" id="IPR036390">
    <property type="entry name" value="WH_DNA-bd_sf"/>
</dbReference>
<sequence length="234" mass="25551">MTSIVLTTEERQAIEGGPWFALLPAALREEILACAVVRRHADGLQIASRGQPATDWIGVAAGALRLSSVSMAGKQIALTYAEPGSWFGDIALIDGLPRTHDATTHGATTLLVVRRPDFEALRARHPGFGDALLQLNCRRMRQLLTSLEDLHTKPLAARLAKQVLHLSRRYGSADRGGIRIGLQLAQEDLAQLVGASRQRVNQELKGFERHGALRIEPARLVVLSREKLAAIAER</sequence>
<gene>
    <name evidence="6" type="ORF">C7444_11256</name>
</gene>
<dbReference type="InterPro" id="IPR012318">
    <property type="entry name" value="HTH_CRP"/>
</dbReference>
<evidence type="ECO:0000313" key="7">
    <source>
        <dbReference type="Proteomes" id="UP000247811"/>
    </source>
</evidence>
<dbReference type="SUPFAM" id="SSF51206">
    <property type="entry name" value="cAMP-binding domain-like"/>
    <property type="match status" value="1"/>
</dbReference>
<evidence type="ECO:0000256" key="3">
    <source>
        <dbReference type="ARBA" id="ARBA00023163"/>
    </source>
</evidence>
<keyword evidence="1" id="KW-0805">Transcription regulation</keyword>
<comment type="caution">
    <text evidence="6">The sequence shown here is derived from an EMBL/GenBank/DDBJ whole genome shotgun (WGS) entry which is preliminary data.</text>
</comment>
<dbReference type="Pfam" id="PF00027">
    <property type="entry name" value="cNMP_binding"/>
    <property type="match status" value="1"/>
</dbReference>
<proteinExistence type="predicted"/>
<dbReference type="GO" id="GO:0003700">
    <property type="term" value="F:DNA-binding transcription factor activity"/>
    <property type="evidence" value="ECO:0007669"/>
    <property type="project" value="TreeGrafter"/>
</dbReference>
<feature type="domain" description="Cyclic nucleotide-binding" evidence="4">
    <location>
        <begin position="19"/>
        <end position="121"/>
    </location>
</feature>
<dbReference type="PANTHER" id="PTHR24567:SF74">
    <property type="entry name" value="HTH-TYPE TRANSCRIPTIONAL REGULATOR ARCR"/>
    <property type="match status" value="1"/>
</dbReference>
<dbReference type="CDD" id="cd00038">
    <property type="entry name" value="CAP_ED"/>
    <property type="match status" value="1"/>
</dbReference>
<dbReference type="PROSITE" id="PS51063">
    <property type="entry name" value="HTH_CRP_2"/>
    <property type="match status" value="1"/>
</dbReference>
<keyword evidence="7" id="KW-1185">Reference proteome</keyword>
<dbReference type="InterPro" id="IPR000595">
    <property type="entry name" value="cNMP-bd_dom"/>
</dbReference>
<dbReference type="SMART" id="SM00419">
    <property type="entry name" value="HTH_CRP"/>
    <property type="match status" value="1"/>
</dbReference>
<dbReference type="EMBL" id="QJJS01000012">
    <property type="protein sequence ID" value="PXW94741.1"/>
    <property type="molecule type" value="Genomic_DNA"/>
</dbReference>
<dbReference type="PROSITE" id="PS50042">
    <property type="entry name" value="CNMP_BINDING_3"/>
    <property type="match status" value="1"/>
</dbReference>
<dbReference type="SUPFAM" id="SSF46785">
    <property type="entry name" value="Winged helix' DNA-binding domain"/>
    <property type="match status" value="1"/>
</dbReference>
<feature type="domain" description="HTH crp-type" evidence="5">
    <location>
        <begin position="153"/>
        <end position="226"/>
    </location>
</feature>
<keyword evidence="2" id="KW-0238">DNA-binding</keyword>
<dbReference type="OrthoDB" id="6881322at2"/>
<dbReference type="Gene3D" id="2.60.120.10">
    <property type="entry name" value="Jelly Rolls"/>
    <property type="match status" value="1"/>
</dbReference>
<name>A0A318GY15_9BURK</name>
<dbReference type="SMART" id="SM00100">
    <property type="entry name" value="cNMP"/>
    <property type="match status" value="1"/>
</dbReference>
<evidence type="ECO:0000313" key="6">
    <source>
        <dbReference type="EMBL" id="PXW94741.1"/>
    </source>
</evidence>
<reference evidence="6 7" key="1">
    <citation type="submission" date="2018-05" db="EMBL/GenBank/DDBJ databases">
        <title>Genomic Encyclopedia of Type Strains, Phase IV (KMG-IV): sequencing the most valuable type-strain genomes for metagenomic binning, comparative biology and taxonomic classification.</title>
        <authorList>
            <person name="Goeker M."/>
        </authorList>
    </citation>
    <scope>NUCLEOTIDE SEQUENCE [LARGE SCALE GENOMIC DNA]</scope>
    <source>
        <strain evidence="6 7">DSM 566</strain>
    </source>
</reference>
<evidence type="ECO:0000256" key="2">
    <source>
        <dbReference type="ARBA" id="ARBA00023125"/>
    </source>
</evidence>
<dbReference type="Pfam" id="PF13545">
    <property type="entry name" value="HTH_Crp_2"/>
    <property type="match status" value="1"/>
</dbReference>
<organism evidence="6 7">
    <name type="scientific">Sphaerotilus hippei</name>
    <dbReference type="NCBI Taxonomy" id="744406"/>
    <lineage>
        <taxon>Bacteria</taxon>
        <taxon>Pseudomonadati</taxon>
        <taxon>Pseudomonadota</taxon>
        <taxon>Betaproteobacteria</taxon>
        <taxon>Burkholderiales</taxon>
        <taxon>Sphaerotilaceae</taxon>
        <taxon>Sphaerotilus</taxon>
    </lineage>
</organism>
<dbReference type="RefSeq" id="WP_110401345.1">
    <property type="nucleotide sequence ID" value="NZ_QJJS01000012.1"/>
</dbReference>
<dbReference type="InterPro" id="IPR018490">
    <property type="entry name" value="cNMP-bd_dom_sf"/>
</dbReference>
<keyword evidence="3" id="KW-0804">Transcription</keyword>
<dbReference type="InterPro" id="IPR050397">
    <property type="entry name" value="Env_Response_Regulators"/>
</dbReference>
<dbReference type="GO" id="GO:0005829">
    <property type="term" value="C:cytosol"/>
    <property type="evidence" value="ECO:0007669"/>
    <property type="project" value="TreeGrafter"/>
</dbReference>
<evidence type="ECO:0000259" key="5">
    <source>
        <dbReference type="PROSITE" id="PS51063"/>
    </source>
</evidence>
<evidence type="ECO:0000256" key="1">
    <source>
        <dbReference type="ARBA" id="ARBA00023015"/>
    </source>
</evidence>
<dbReference type="AlphaFoldDB" id="A0A318GY15"/>
<accession>A0A318GY15</accession>
<dbReference type="Gene3D" id="1.10.10.10">
    <property type="entry name" value="Winged helix-like DNA-binding domain superfamily/Winged helix DNA-binding domain"/>
    <property type="match status" value="1"/>
</dbReference>
<dbReference type="GO" id="GO:0003677">
    <property type="term" value="F:DNA binding"/>
    <property type="evidence" value="ECO:0007669"/>
    <property type="project" value="UniProtKB-KW"/>
</dbReference>
<dbReference type="InterPro" id="IPR014710">
    <property type="entry name" value="RmlC-like_jellyroll"/>
</dbReference>
<evidence type="ECO:0000259" key="4">
    <source>
        <dbReference type="PROSITE" id="PS50042"/>
    </source>
</evidence>